<reference evidence="5 6" key="1">
    <citation type="submission" date="2019-07" db="EMBL/GenBank/DDBJ databases">
        <title>Whole genome shotgun sequence of Methylobacterium haplocladii NBRC 107714.</title>
        <authorList>
            <person name="Hosoyama A."/>
            <person name="Uohara A."/>
            <person name="Ohji S."/>
            <person name="Ichikawa N."/>
        </authorList>
    </citation>
    <scope>NUCLEOTIDE SEQUENCE [LARGE SCALE GENOMIC DNA]</scope>
    <source>
        <strain evidence="5 6">NBRC 107714</strain>
    </source>
</reference>
<gene>
    <name evidence="5" type="ORF">MHA02_41760</name>
</gene>
<dbReference type="InterPro" id="IPR011990">
    <property type="entry name" value="TPR-like_helical_dom_sf"/>
</dbReference>
<accession>A0A512IW17</accession>
<name>A0A512IW17_9HYPH</name>
<dbReference type="PANTHER" id="PTHR43179:SF12">
    <property type="entry name" value="GALACTOFURANOSYLTRANSFERASE GLFT2"/>
    <property type="match status" value="1"/>
</dbReference>
<dbReference type="InterPro" id="IPR029044">
    <property type="entry name" value="Nucleotide-diphossugar_trans"/>
</dbReference>
<protein>
    <recommendedName>
        <fullName evidence="4">Glycosyltransferase 2-like domain-containing protein</fullName>
    </recommendedName>
</protein>
<dbReference type="OrthoDB" id="9771846at2"/>
<sequence length="894" mass="95392">MGQALDTTRPGERVSEDRLLPASVGLSRIRDEVDALLVMVLSPGFHAEGLTRLAARALERGWLTAAFAYADRRCRIRPVPQARDYLLRAEASHRLGDWTGAADDARKARELDPNDPLVNQMALRCLEGAERTEAAGAMISSQQATPAQLAQAIAELDCAATRVLAQLEAGPYEVSGWVSWPRGASVSCRVRETTHVEPFRLQPDERHPLATATRCATQLTVPRRPTMSLHLQCEADSPTAGWERVFEPLEPDFSLPSLDRSRDATVLVIVPVYEDRAATLACLDSLKAQRLPRGEIAVVVIEDASPNPDLVADLVERAGRGAFQLLRNPRNLGFAASVNRAATSAGTGDILILNADTLLPPDAIARLLGVLDADPAAGTVTPLSNNGELTSFPVPFTLNPLPDWPALLAWDAAAANVAAPAIDLPTGIGFCMLVRRGCWAALGGIAQIYGRGYYEDVDLCLRARDLGYRNLCATNLVVGHAGSRSFRSDKRALVVQNLETITARFPSLDRESAAFFRATPLRAIFAEIERQIPPPAHGLLLVTGLPEAHPTTRSRIRTALDAGERVLLLSVSGDDSVPTHVAATGETVRLRSALGEVPQSLRFAIDRPNELDRLCAYLRRAAIARIECLDLQRCPPGLVAALQALGPPIDVLIAEAGALGVPAGAEPNPASAIPDPEAGAPGDLRPPSWLSLLRADDRILVSDALALAATRRALHGTPAAWRIDPKPRCQGNASGRVRTAVATGSSTLSVLVPVATGAATRFLLTLRAALARARSDLQIVVVGATLNDLSLLAGGRVFVTGAIAEDDLGRVLTTHGCDRLILPCRTGLFHGLEAARPFVAKGVGYFDWSYGGYVAHPGDLALDPRWDDHQAVARILDWSLPAATPAAAASEMAS</sequence>
<dbReference type="PANTHER" id="PTHR43179">
    <property type="entry name" value="RHAMNOSYLTRANSFERASE WBBL"/>
    <property type="match status" value="1"/>
</dbReference>
<dbReference type="Gene3D" id="1.25.40.10">
    <property type="entry name" value="Tetratricopeptide repeat domain"/>
    <property type="match status" value="1"/>
</dbReference>
<dbReference type="SUPFAM" id="SSF53448">
    <property type="entry name" value="Nucleotide-diphospho-sugar transferases"/>
    <property type="match status" value="1"/>
</dbReference>
<evidence type="ECO:0000313" key="5">
    <source>
        <dbReference type="EMBL" id="GEP01789.1"/>
    </source>
</evidence>
<evidence type="ECO:0000256" key="2">
    <source>
        <dbReference type="ARBA" id="ARBA00022676"/>
    </source>
</evidence>
<dbReference type="Proteomes" id="UP000321258">
    <property type="component" value="Unassembled WGS sequence"/>
</dbReference>
<dbReference type="AlphaFoldDB" id="A0A512IW17"/>
<keyword evidence="6" id="KW-1185">Reference proteome</keyword>
<keyword evidence="3" id="KW-0808">Transferase</keyword>
<evidence type="ECO:0000313" key="6">
    <source>
        <dbReference type="Proteomes" id="UP000321258"/>
    </source>
</evidence>
<evidence type="ECO:0000256" key="1">
    <source>
        <dbReference type="ARBA" id="ARBA00006739"/>
    </source>
</evidence>
<evidence type="ECO:0000259" key="4">
    <source>
        <dbReference type="Pfam" id="PF00535"/>
    </source>
</evidence>
<evidence type="ECO:0000256" key="3">
    <source>
        <dbReference type="ARBA" id="ARBA00022679"/>
    </source>
</evidence>
<comment type="caution">
    <text evidence="5">The sequence shown here is derived from an EMBL/GenBank/DDBJ whole genome shotgun (WGS) entry which is preliminary data.</text>
</comment>
<comment type="similarity">
    <text evidence="1">Belongs to the glycosyltransferase 2 family.</text>
</comment>
<dbReference type="InterPro" id="IPR001173">
    <property type="entry name" value="Glyco_trans_2-like"/>
</dbReference>
<dbReference type="GO" id="GO:0016757">
    <property type="term" value="F:glycosyltransferase activity"/>
    <property type="evidence" value="ECO:0007669"/>
    <property type="project" value="UniProtKB-KW"/>
</dbReference>
<feature type="domain" description="Glycosyltransferase 2-like" evidence="4">
    <location>
        <begin position="268"/>
        <end position="382"/>
    </location>
</feature>
<dbReference type="EMBL" id="BJZT01000052">
    <property type="protein sequence ID" value="GEP01789.1"/>
    <property type="molecule type" value="Genomic_DNA"/>
</dbReference>
<dbReference type="Gene3D" id="3.90.550.10">
    <property type="entry name" value="Spore Coat Polysaccharide Biosynthesis Protein SpsA, Chain A"/>
    <property type="match status" value="1"/>
</dbReference>
<dbReference type="Pfam" id="PF00535">
    <property type="entry name" value="Glycos_transf_2"/>
    <property type="match status" value="1"/>
</dbReference>
<proteinExistence type="inferred from homology"/>
<organism evidence="5 6">
    <name type="scientific">Methylobacterium haplocladii</name>
    <dbReference type="NCBI Taxonomy" id="1176176"/>
    <lineage>
        <taxon>Bacteria</taxon>
        <taxon>Pseudomonadati</taxon>
        <taxon>Pseudomonadota</taxon>
        <taxon>Alphaproteobacteria</taxon>
        <taxon>Hyphomicrobiales</taxon>
        <taxon>Methylobacteriaceae</taxon>
        <taxon>Methylobacterium</taxon>
    </lineage>
</organism>
<keyword evidence="2" id="KW-0328">Glycosyltransferase</keyword>
<dbReference type="SUPFAM" id="SSF48452">
    <property type="entry name" value="TPR-like"/>
    <property type="match status" value="1"/>
</dbReference>